<feature type="compositionally biased region" description="Low complexity" evidence="7">
    <location>
        <begin position="124"/>
        <end position="136"/>
    </location>
</feature>
<reference evidence="8" key="1">
    <citation type="journal article" date="2013" name="Nature">
        <title>Draft genome of the wheat A-genome progenitor Triticum urartu.</title>
        <authorList>
            <person name="Ling H.Q."/>
            <person name="Zhao S."/>
            <person name="Liu D."/>
            <person name="Wang J."/>
            <person name="Sun H."/>
            <person name="Zhang C."/>
            <person name="Fan H."/>
            <person name="Li D."/>
            <person name="Dong L."/>
            <person name="Tao Y."/>
            <person name="Gao C."/>
            <person name="Wu H."/>
            <person name="Li Y."/>
            <person name="Cui Y."/>
            <person name="Guo X."/>
            <person name="Zheng S."/>
            <person name="Wang B."/>
            <person name="Yu K."/>
            <person name="Liang Q."/>
            <person name="Yang W."/>
            <person name="Lou X."/>
            <person name="Chen J."/>
            <person name="Feng M."/>
            <person name="Jian J."/>
            <person name="Zhang X."/>
            <person name="Luo G."/>
            <person name="Jiang Y."/>
            <person name="Liu J."/>
            <person name="Wang Z."/>
            <person name="Sha Y."/>
            <person name="Zhang B."/>
            <person name="Wu H."/>
            <person name="Tang D."/>
            <person name="Shen Q."/>
            <person name="Xue P."/>
            <person name="Zou S."/>
            <person name="Wang X."/>
            <person name="Liu X."/>
            <person name="Wang F."/>
            <person name="Yang Y."/>
            <person name="An X."/>
            <person name="Dong Z."/>
            <person name="Zhang K."/>
            <person name="Zhang X."/>
            <person name="Luo M.C."/>
            <person name="Dvorak J."/>
            <person name="Tong Y."/>
            <person name="Wang J."/>
            <person name="Yang H."/>
            <person name="Li Z."/>
            <person name="Wang D."/>
            <person name="Zhang A."/>
            <person name="Wang J."/>
        </authorList>
    </citation>
    <scope>NUCLEOTIDE SEQUENCE</scope>
</reference>
<dbReference type="PANTHER" id="PTHR42893">
    <property type="entry name" value="PROTEIN DETOXIFICATION 44, CHLOROPLASTIC-RELATED"/>
    <property type="match status" value="1"/>
</dbReference>
<evidence type="ECO:0000256" key="7">
    <source>
        <dbReference type="SAM" id="MobiDB-lite"/>
    </source>
</evidence>
<keyword evidence="4 6" id="KW-1133">Transmembrane helix</keyword>
<dbReference type="PANTHER" id="PTHR42893:SF20">
    <property type="entry name" value="PROTEIN DETOXIFICATION"/>
    <property type="match status" value="1"/>
</dbReference>
<comment type="similarity">
    <text evidence="2 6">Belongs to the multi antimicrobial extrusion (MATE) (TC 2.A.66.1) family.</text>
</comment>
<feature type="transmembrane region" description="Helical" evidence="6">
    <location>
        <begin position="368"/>
        <end position="390"/>
    </location>
</feature>
<name>M7ZJN5_TRIUA</name>
<dbReference type="STRING" id="4572.M7ZJN5"/>
<dbReference type="GO" id="GO:0042910">
    <property type="term" value="F:xenobiotic transmembrane transporter activity"/>
    <property type="evidence" value="ECO:0007669"/>
    <property type="project" value="InterPro"/>
</dbReference>
<keyword evidence="5 6" id="KW-0472">Membrane</keyword>
<feature type="compositionally biased region" description="Basic and acidic residues" evidence="7">
    <location>
        <begin position="93"/>
        <end position="111"/>
    </location>
</feature>
<accession>M7ZJN5</accession>
<evidence type="ECO:0000256" key="6">
    <source>
        <dbReference type="RuleBase" id="RU004914"/>
    </source>
</evidence>
<protein>
    <recommendedName>
        <fullName evidence="6">Protein DETOXIFICATION</fullName>
    </recommendedName>
    <alternativeName>
        <fullName evidence="6">Multidrug and toxic compound extrusion protein</fullName>
    </alternativeName>
</protein>
<dbReference type="GO" id="GO:0016020">
    <property type="term" value="C:membrane"/>
    <property type="evidence" value="ECO:0007669"/>
    <property type="project" value="UniProtKB-SubCell"/>
</dbReference>
<comment type="subcellular location">
    <subcellularLocation>
        <location evidence="1">Membrane</location>
        <topology evidence="1">Multi-pass membrane protein</topology>
    </subcellularLocation>
</comment>
<feature type="transmembrane region" description="Helical" evidence="6">
    <location>
        <begin position="294"/>
        <end position="312"/>
    </location>
</feature>
<feature type="transmembrane region" description="Helical" evidence="6">
    <location>
        <begin position="432"/>
        <end position="454"/>
    </location>
</feature>
<dbReference type="InterPro" id="IPR002528">
    <property type="entry name" value="MATE_fam"/>
</dbReference>
<feature type="transmembrane region" description="Helical" evidence="6">
    <location>
        <begin position="224"/>
        <end position="247"/>
    </location>
</feature>
<comment type="caution">
    <text evidence="6">Lacks conserved residue(s) required for the propagation of feature annotation.</text>
</comment>
<sequence length="559" mass="60354">MDLLGVFFHGATLAFERDDLGREIMGIAVPGALALMADPLASLVDTAFIGRIGPVEIAAVGVSIVVFNQVTRIAVFPLVSVTTSFVAEEDATSSDRNKDEISGENEHNVSEMDELITHEENNATSSKSSFETDSSEINTEHKRKKIPSVSTALLLGGVLGLVETLLLVSCAKPILDFMGVKADTGMLNPALQYLVLRSLGAPAVLLSLAMQGVFRGLKDTRTPLYATVAGDAINIVLDPIFMFVFQYGVSGAAVAHVISQYFIAAILVCRLRLQVELLPPNLKHLPIGRFLKNGSLLLARVIAATCCVTLSASMAARLGPTQMAAFQICLQIWLASSLLADGLAFAGQAILASAFARKDHSKAKATASRLLQLGLILGLLLGLLLGVGLHTGSRLFTEDQGVLHHIYVAIPILVAIVSIAFIVTLANYSGFIGIWIALSIYMCLRMFAGLWRLLVSVNVGSSKKPENSDGQYPEAEHPATVVLEPHHDRAREEAAAIDGKVVPVVVELLILRYHRTGWLGMWEHKARCHPDPELREDGQGTLGRDCHRIRHFVQRKVSV</sequence>
<feature type="region of interest" description="Disordered" evidence="7">
    <location>
        <begin position="92"/>
        <end position="111"/>
    </location>
</feature>
<evidence type="ECO:0000256" key="5">
    <source>
        <dbReference type="ARBA" id="ARBA00023136"/>
    </source>
</evidence>
<evidence type="ECO:0000313" key="8">
    <source>
        <dbReference type="EMBL" id="EMS59851.1"/>
    </source>
</evidence>
<gene>
    <name evidence="8" type="ORF">TRIUR3_06851</name>
</gene>
<dbReference type="EMBL" id="KD116416">
    <property type="protein sequence ID" value="EMS59851.1"/>
    <property type="molecule type" value="Genomic_DNA"/>
</dbReference>
<feature type="transmembrane region" description="Helical" evidence="6">
    <location>
        <begin position="332"/>
        <end position="356"/>
    </location>
</feature>
<evidence type="ECO:0000256" key="1">
    <source>
        <dbReference type="ARBA" id="ARBA00004141"/>
    </source>
</evidence>
<organism evidence="8">
    <name type="scientific">Triticum urartu</name>
    <name type="common">Red wild einkorn</name>
    <name type="synonym">Crithodium urartu</name>
    <dbReference type="NCBI Taxonomy" id="4572"/>
    <lineage>
        <taxon>Eukaryota</taxon>
        <taxon>Viridiplantae</taxon>
        <taxon>Streptophyta</taxon>
        <taxon>Embryophyta</taxon>
        <taxon>Tracheophyta</taxon>
        <taxon>Spermatophyta</taxon>
        <taxon>Magnoliopsida</taxon>
        <taxon>Liliopsida</taxon>
        <taxon>Poales</taxon>
        <taxon>Poaceae</taxon>
        <taxon>BOP clade</taxon>
        <taxon>Pooideae</taxon>
        <taxon>Triticodae</taxon>
        <taxon>Triticeae</taxon>
        <taxon>Triticinae</taxon>
        <taxon>Triticum</taxon>
    </lineage>
</organism>
<dbReference type="OMA" id="WDELGRE"/>
<feature type="transmembrane region" description="Helical" evidence="6">
    <location>
        <begin position="402"/>
        <end position="425"/>
    </location>
</feature>
<dbReference type="NCBIfam" id="TIGR00797">
    <property type="entry name" value="matE"/>
    <property type="match status" value="1"/>
</dbReference>
<dbReference type="AlphaFoldDB" id="M7ZJN5"/>
<dbReference type="Pfam" id="PF01554">
    <property type="entry name" value="MatE"/>
    <property type="match status" value="2"/>
</dbReference>
<dbReference type="CDD" id="cd13136">
    <property type="entry name" value="MATE_DinF_like"/>
    <property type="match status" value="1"/>
</dbReference>
<dbReference type="GO" id="GO:0015297">
    <property type="term" value="F:antiporter activity"/>
    <property type="evidence" value="ECO:0007669"/>
    <property type="project" value="InterPro"/>
</dbReference>
<keyword evidence="3 6" id="KW-0812">Transmembrane</keyword>
<evidence type="ECO:0000256" key="2">
    <source>
        <dbReference type="ARBA" id="ARBA00010199"/>
    </source>
</evidence>
<feature type="transmembrane region" description="Helical" evidence="6">
    <location>
        <begin position="152"/>
        <end position="175"/>
    </location>
</feature>
<evidence type="ECO:0000256" key="4">
    <source>
        <dbReference type="ARBA" id="ARBA00022989"/>
    </source>
</evidence>
<feature type="region of interest" description="Disordered" evidence="7">
    <location>
        <begin position="120"/>
        <end position="142"/>
    </location>
</feature>
<proteinExistence type="inferred from homology"/>
<dbReference type="eggNOG" id="KOG1347">
    <property type="taxonomic scope" value="Eukaryota"/>
</dbReference>
<dbReference type="InterPro" id="IPR044644">
    <property type="entry name" value="DinF-like"/>
</dbReference>
<evidence type="ECO:0000256" key="3">
    <source>
        <dbReference type="ARBA" id="ARBA00022692"/>
    </source>
</evidence>
<feature type="transmembrane region" description="Helical" evidence="6">
    <location>
        <begin position="195"/>
        <end position="217"/>
    </location>
</feature>